<feature type="domain" description="Pectinesterase inhibitor" evidence="11">
    <location>
        <begin position="44"/>
        <end position="215"/>
    </location>
</feature>
<keyword evidence="6" id="KW-0964">Secreted</keyword>
<gene>
    <name evidence="12" type="ORF">KP509_26G028500</name>
</gene>
<evidence type="ECO:0000256" key="7">
    <source>
        <dbReference type="ARBA" id="ARBA00022801"/>
    </source>
</evidence>
<comment type="pathway">
    <text evidence="2">Glycan metabolism; pectin degradation; 2-dehydro-3-deoxy-D-gluconate from pectin: step 1/5.</text>
</comment>
<feature type="compositionally biased region" description="Basic and acidic residues" evidence="9">
    <location>
        <begin position="193"/>
        <end position="203"/>
    </location>
</feature>
<dbReference type="InterPro" id="IPR011050">
    <property type="entry name" value="Pectin_lyase_fold/virulence"/>
</dbReference>
<evidence type="ECO:0000259" key="11">
    <source>
        <dbReference type="SMART" id="SM00856"/>
    </source>
</evidence>
<dbReference type="PANTHER" id="PTHR31707">
    <property type="entry name" value="PECTINESTERASE"/>
    <property type="match status" value="1"/>
</dbReference>
<evidence type="ECO:0000256" key="2">
    <source>
        <dbReference type="ARBA" id="ARBA00005184"/>
    </source>
</evidence>
<dbReference type="OrthoDB" id="2019149at2759"/>
<dbReference type="InterPro" id="IPR012334">
    <property type="entry name" value="Pectin_lyas_fold"/>
</dbReference>
<dbReference type="InterPro" id="IPR000070">
    <property type="entry name" value="Pectinesterase_cat"/>
</dbReference>
<dbReference type="CDD" id="cd15798">
    <property type="entry name" value="PMEI-like_3"/>
    <property type="match status" value="1"/>
</dbReference>
<dbReference type="Pfam" id="PF04043">
    <property type="entry name" value="PMEI"/>
    <property type="match status" value="1"/>
</dbReference>
<dbReference type="AlphaFoldDB" id="A0A8T2RJI8"/>
<dbReference type="SMART" id="SM00856">
    <property type="entry name" value="PMEI"/>
    <property type="match status" value="1"/>
</dbReference>
<dbReference type="Pfam" id="PF01095">
    <property type="entry name" value="Pectinesterase"/>
    <property type="match status" value="1"/>
</dbReference>
<sequence length="627" mass="69562">MSRKGIFGISVLSSLLSSVLLISVITLVGCFCVLLAPRLPLNRSNRSLISQACRATLSPDSCESSLKVSVLADRADSPAHLIAIVVDHARRRAIRCHRTSRSLLSIGHKDPVLASAARNCEYLLRRASYLLKTCGTICHENAREIDSGNVVGFVRSKDVEAWISAVLTWENDCLSALGYVNVTDSYNPGIYSEDSHDVQHDSDGSFDSLSHSVPPQALSHVESQRSENHPRLNTHSLGILNETMQNGMGAGYLISRLMLYLHRSITSTSDALCMLDAYDTYGSNVSAWSPPSKRNLPGHRDMEHHVVSTWLDHNIKGLSASAIVSKHEPGTYSSIQKAVDDAPDYLSERYVIFIRQGIYNETIRIPYTKPYLAFVGEGMGKTVITGNLNAQMIGVSTYDTATVAIDGDNFLAYNLTFESTADPSLHQAVALRVASDHAAFYQCSFLGHQDTLYAHSLRQFYQSCRIEGTMDFIFGNSASIFQGCEVLIRPGRISSSVIAAQGRTDPSQTTGFVFDHCIINGTKEFMESFALKPKYYKVYLGRPWKMYSRTIYKNCIVEGIVRPEGWRPWKGDFALKTLFYGEFNNTGSGAVFRDRVKWAEEISSSLARVYTVQDFIQGDASIFDTIY</sequence>
<dbReference type="GO" id="GO:0004857">
    <property type="term" value="F:enzyme inhibitor activity"/>
    <property type="evidence" value="ECO:0007669"/>
    <property type="project" value="InterPro"/>
</dbReference>
<evidence type="ECO:0000256" key="3">
    <source>
        <dbReference type="ARBA" id="ARBA00006027"/>
    </source>
</evidence>
<comment type="subcellular location">
    <subcellularLocation>
        <location evidence="1">Secreted</location>
        <location evidence="1">Cell wall</location>
    </subcellularLocation>
</comment>
<accession>A0A8T2RJI8</accession>
<dbReference type="SUPFAM" id="SSF101148">
    <property type="entry name" value="Plant invertase/pectin methylesterase inhibitor"/>
    <property type="match status" value="1"/>
</dbReference>
<dbReference type="Gene3D" id="1.20.140.40">
    <property type="entry name" value="Invertase/pectin methylesterase inhibitor family protein"/>
    <property type="match status" value="1"/>
</dbReference>
<evidence type="ECO:0000256" key="1">
    <source>
        <dbReference type="ARBA" id="ARBA00004191"/>
    </source>
</evidence>
<evidence type="ECO:0000256" key="9">
    <source>
        <dbReference type="SAM" id="MobiDB-lite"/>
    </source>
</evidence>
<keyword evidence="10" id="KW-0472">Membrane</keyword>
<dbReference type="SUPFAM" id="SSF51126">
    <property type="entry name" value="Pectin lyase-like"/>
    <property type="match status" value="1"/>
</dbReference>
<keyword evidence="10" id="KW-1133">Transmembrane helix</keyword>
<evidence type="ECO:0000256" key="5">
    <source>
        <dbReference type="ARBA" id="ARBA00013229"/>
    </source>
</evidence>
<comment type="caution">
    <text evidence="12">The sequence shown here is derived from an EMBL/GenBank/DDBJ whole genome shotgun (WGS) entry which is preliminary data.</text>
</comment>
<dbReference type="InterPro" id="IPR035513">
    <property type="entry name" value="Invertase/methylesterase_inhib"/>
</dbReference>
<evidence type="ECO:0000256" key="10">
    <source>
        <dbReference type="SAM" id="Phobius"/>
    </source>
</evidence>
<dbReference type="GO" id="GO:0030599">
    <property type="term" value="F:pectinesterase activity"/>
    <property type="evidence" value="ECO:0007669"/>
    <property type="project" value="UniProtKB-EC"/>
</dbReference>
<evidence type="ECO:0000313" key="12">
    <source>
        <dbReference type="EMBL" id="KAH7296569.1"/>
    </source>
</evidence>
<reference evidence="12" key="1">
    <citation type="submission" date="2021-08" db="EMBL/GenBank/DDBJ databases">
        <title>WGS assembly of Ceratopteris richardii.</title>
        <authorList>
            <person name="Marchant D.B."/>
            <person name="Chen G."/>
            <person name="Jenkins J."/>
            <person name="Shu S."/>
            <person name="Leebens-Mack J."/>
            <person name="Grimwood J."/>
            <person name="Schmutz J."/>
            <person name="Soltis P."/>
            <person name="Soltis D."/>
            <person name="Chen Z.-H."/>
        </authorList>
    </citation>
    <scope>NUCLEOTIDE SEQUENCE</scope>
    <source>
        <strain evidence="12">Whitten #5841</strain>
        <tissue evidence="12">Leaf</tissue>
    </source>
</reference>
<dbReference type="FunFam" id="2.160.20.10:FF:000029">
    <property type="entry name" value="Pectinesterase 4"/>
    <property type="match status" value="1"/>
</dbReference>
<evidence type="ECO:0000256" key="8">
    <source>
        <dbReference type="ARBA" id="ARBA00023085"/>
    </source>
</evidence>
<keyword evidence="10" id="KW-0812">Transmembrane</keyword>
<dbReference type="EC" id="3.1.1.11" evidence="5"/>
<dbReference type="Proteomes" id="UP000825935">
    <property type="component" value="Chromosome 26"/>
</dbReference>
<feature type="transmembrane region" description="Helical" evidence="10">
    <location>
        <begin position="6"/>
        <end position="36"/>
    </location>
</feature>
<protein>
    <recommendedName>
        <fullName evidence="5">pectinesterase</fullName>
        <ecNumber evidence="5">3.1.1.11</ecNumber>
    </recommendedName>
</protein>
<dbReference type="GO" id="GO:0042545">
    <property type="term" value="P:cell wall modification"/>
    <property type="evidence" value="ECO:0007669"/>
    <property type="project" value="InterPro"/>
</dbReference>
<evidence type="ECO:0000313" key="13">
    <source>
        <dbReference type="Proteomes" id="UP000825935"/>
    </source>
</evidence>
<dbReference type="PROSITE" id="PS51257">
    <property type="entry name" value="PROKAR_LIPOPROTEIN"/>
    <property type="match status" value="1"/>
</dbReference>
<keyword evidence="7" id="KW-0378">Hydrolase</keyword>
<comment type="similarity">
    <text evidence="3">In the N-terminal section; belongs to the PMEI family.</text>
</comment>
<keyword evidence="6" id="KW-0134">Cell wall</keyword>
<evidence type="ECO:0000256" key="6">
    <source>
        <dbReference type="ARBA" id="ARBA00022512"/>
    </source>
</evidence>
<proteinExistence type="inferred from homology"/>
<name>A0A8T2RJI8_CERRI</name>
<keyword evidence="13" id="KW-1185">Reference proteome</keyword>
<comment type="similarity">
    <text evidence="4">In the C-terminal section; belongs to the pectinesterase family.</text>
</comment>
<dbReference type="OMA" id="IQAEEWP"/>
<organism evidence="12 13">
    <name type="scientific">Ceratopteris richardii</name>
    <name type="common">Triangle waterfern</name>
    <dbReference type="NCBI Taxonomy" id="49495"/>
    <lineage>
        <taxon>Eukaryota</taxon>
        <taxon>Viridiplantae</taxon>
        <taxon>Streptophyta</taxon>
        <taxon>Embryophyta</taxon>
        <taxon>Tracheophyta</taxon>
        <taxon>Polypodiopsida</taxon>
        <taxon>Polypodiidae</taxon>
        <taxon>Polypodiales</taxon>
        <taxon>Pteridineae</taxon>
        <taxon>Pteridaceae</taxon>
        <taxon>Parkerioideae</taxon>
        <taxon>Ceratopteris</taxon>
    </lineage>
</organism>
<dbReference type="EMBL" id="CM035431">
    <property type="protein sequence ID" value="KAH7296569.1"/>
    <property type="molecule type" value="Genomic_DNA"/>
</dbReference>
<keyword evidence="8" id="KW-0063">Aspartyl esterase</keyword>
<evidence type="ECO:0000256" key="4">
    <source>
        <dbReference type="ARBA" id="ARBA00007786"/>
    </source>
</evidence>
<feature type="region of interest" description="Disordered" evidence="9">
    <location>
        <begin position="192"/>
        <end position="232"/>
    </location>
</feature>
<dbReference type="InterPro" id="IPR006501">
    <property type="entry name" value="Pectinesterase_inhib_dom"/>
</dbReference>
<dbReference type="Gene3D" id="2.160.20.10">
    <property type="entry name" value="Single-stranded right-handed beta-helix, Pectin lyase-like"/>
    <property type="match status" value="1"/>
</dbReference>